<dbReference type="EMBL" id="PXOT01000027">
    <property type="protein sequence ID" value="PSG87177.1"/>
    <property type="molecule type" value="Genomic_DNA"/>
</dbReference>
<dbReference type="Gene3D" id="3.40.47.10">
    <property type="match status" value="1"/>
</dbReference>
<proteinExistence type="predicted"/>
<dbReference type="Proteomes" id="UP000238430">
    <property type="component" value="Unassembled WGS sequence"/>
</dbReference>
<gene>
    <name evidence="5" type="ORF">C7H61_13805</name>
</gene>
<dbReference type="SUPFAM" id="SSF53901">
    <property type="entry name" value="Thiolase-like"/>
    <property type="match status" value="1"/>
</dbReference>
<dbReference type="Pfam" id="PF08545">
    <property type="entry name" value="ACP_syn_III"/>
    <property type="match status" value="1"/>
</dbReference>
<feature type="domain" description="Beta-ketoacyl-[acyl-carrier-protein] synthase III C-terminal" evidence="3">
    <location>
        <begin position="242"/>
        <end position="324"/>
    </location>
</feature>
<reference evidence="5 6" key="1">
    <citation type="submission" date="2018-03" db="EMBL/GenBank/DDBJ databases">
        <title>Mesoflavibacter sp. HG37 and Mesoflavibacter sp. HG96 sp.nov., two marine bacteria isolated from seawater of Western Pacific Ocean.</title>
        <authorList>
            <person name="Cheng H."/>
            <person name="Wu Y.-H."/>
            <person name="Guo L.-L."/>
            <person name="Xu X.-W."/>
        </authorList>
    </citation>
    <scope>NUCLEOTIDE SEQUENCE [LARGE SCALE GENOMIC DNA]</scope>
    <source>
        <strain evidence="5 6">KCTC 42117</strain>
    </source>
</reference>
<dbReference type="OrthoDB" id="9815506at2"/>
<dbReference type="PANTHER" id="PTHR34069:SF2">
    <property type="entry name" value="BETA-KETOACYL-[ACYL-CARRIER-PROTEIN] SYNTHASE III"/>
    <property type="match status" value="1"/>
</dbReference>
<evidence type="ECO:0000259" key="3">
    <source>
        <dbReference type="Pfam" id="PF08541"/>
    </source>
</evidence>
<dbReference type="InterPro" id="IPR013751">
    <property type="entry name" value="ACP_syn_III_N"/>
</dbReference>
<dbReference type="GO" id="GO:0006633">
    <property type="term" value="P:fatty acid biosynthetic process"/>
    <property type="evidence" value="ECO:0007669"/>
    <property type="project" value="InterPro"/>
</dbReference>
<keyword evidence="6" id="KW-1185">Reference proteome</keyword>
<dbReference type="GO" id="GO:0044550">
    <property type="term" value="P:secondary metabolite biosynthetic process"/>
    <property type="evidence" value="ECO:0007669"/>
    <property type="project" value="TreeGrafter"/>
</dbReference>
<dbReference type="AlphaFoldDB" id="A0A2T1N6H6"/>
<evidence type="ECO:0000313" key="6">
    <source>
        <dbReference type="Proteomes" id="UP000238430"/>
    </source>
</evidence>
<dbReference type="InterPro" id="IPR013747">
    <property type="entry name" value="ACP_syn_III_C"/>
</dbReference>
<dbReference type="PANTHER" id="PTHR34069">
    <property type="entry name" value="3-OXOACYL-[ACYL-CARRIER-PROTEIN] SYNTHASE 3"/>
    <property type="match status" value="1"/>
</dbReference>
<dbReference type="Pfam" id="PF08541">
    <property type="entry name" value="ACP_syn_III_C"/>
    <property type="match status" value="1"/>
</dbReference>
<organism evidence="5 6">
    <name type="scientific">Mesoflavibacter zeaxanthinifaciens subsp. sabulilitoris</name>
    <dbReference type="NCBI Taxonomy" id="1520893"/>
    <lineage>
        <taxon>Bacteria</taxon>
        <taxon>Pseudomonadati</taxon>
        <taxon>Bacteroidota</taxon>
        <taxon>Flavobacteriia</taxon>
        <taxon>Flavobacteriales</taxon>
        <taxon>Flavobacteriaceae</taxon>
        <taxon>Mesoflavibacter</taxon>
    </lineage>
</organism>
<dbReference type="GO" id="GO:0004315">
    <property type="term" value="F:3-oxoacyl-[acyl-carrier-protein] synthase activity"/>
    <property type="evidence" value="ECO:0007669"/>
    <property type="project" value="InterPro"/>
</dbReference>
<dbReference type="RefSeq" id="WP_106680722.1">
    <property type="nucleotide sequence ID" value="NZ_JACHWV010000002.1"/>
</dbReference>
<accession>A0A2T1N6H6</accession>
<comment type="caution">
    <text evidence="5">The sequence shown here is derived from an EMBL/GenBank/DDBJ whole genome shotgun (WGS) entry which is preliminary data.</text>
</comment>
<protein>
    <submittedName>
        <fullName evidence="5">3-oxoacyl-ACP synthase</fullName>
    </submittedName>
</protein>
<dbReference type="InterPro" id="IPR016039">
    <property type="entry name" value="Thiolase-like"/>
</dbReference>
<evidence type="ECO:0000259" key="4">
    <source>
        <dbReference type="Pfam" id="PF08545"/>
    </source>
</evidence>
<evidence type="ECO:0000256" key="2">
    <source>
        <dbReference type="ARBA" id="ARBA00023315"/>
    </source>
</evidence>
<keyword evidence="2" id="KW-0012">Acyltransferase</keyword>
<feature type="domain" description="Beta-ketoacyl-[acyl-carrier-protein] synthase III N-terminal" evidence="4">
    <location>
        <begin position="112"/>
        <end position="188"/>
    </location>
</feature>
<evidence type="ECO:0000313" key="5">
    <source>
        <dbReference type="EMBL" id="PSG87177.1"/>
    </source>
</evidence>
<sequence>MTQEFDTVIIEAISACVPKNKVDNLYFDDILDSKEIRKFEKTTGIINRRYADKDITASDLGYKAAKKILEDKKCSESVTTLIFLSQTPDYKIPFTSNILQDRLGLSETTLCLDINAGCAGFVQGLSVAYSIASNSRGKVLLVIAETLSKILTKEDRSTSMLFGDAATAILISKDTKQKEKSFFSFHSDGKNSDAIQIPEGGYRYPFNENSIDNKSIYLKMDGSKVFDFTLREIPKSIECFFESSKLNKEKIDYFLFHQSNKFIIKQIASKLSLDKDKVLLNIDRFGNTSGVSIPLLIVTELKNLNKDLRLLCTGYGSGLNWGNTSILINAKTKIYTLIEY</sequence>
<keyword evidence="1" id="KW-0808">Transferase</keyword>
<name>A0A2T1N6H6_9FLAO</name>
<evidence type="ECO:0000256" key="1">
    <source>
        <dbReference type="ARBA" id="ARBA00022679"/>
    </source>
</evidence>
<dbReference type="CDD" id="cd00830">
    <property type="entry name" value="KAS_III"/>
    <property type="match status" value="1"/>
</dbReference>